<evidence type="ECO:0000259" key="8">
    <source>
        <dbReference type="Pfam" id="PF25037"/>
    </source>
</evidence>
<gene>
    <name evidence="9" type="ORF">TD95_004731</name>
</gene>
<comment type="caution">
    <text evidence="9">The sequence shown here is derived from an EMBL/GenBank/DDBJ whole genome shotgun (WGS) entry which is preliminary data.</text>
</comment>
<sequence>MLEGLVAGILNRFLGMYVKDFDPGQLKVGIWSGDVKLRDLELRREALDQLKLPINVFAGHLGELTLVIPWSNLRGSPVKIMIEDVFLLASPKEESNYDADEEDQRRQRLKMERLESAEMLRERNREGMSQEEEQKTQSFTQSLITKIMDNLQIHIKNIHIRYEDSISAPGHPFALGVTLQEFSAITTDAYWKPMFVQDSRDTTHKLASLEALSVYWNTDTDLMGTGRDFDPDRDELLPHLSFVEKCKLMIATHDNASRLNHQYILRPVTGQAKLRLDKTGDTHIPRFHADLLFDEIGLVIDDDQYRDGLMMVDLFHYFTRRQEYLRHQPKVPVMTDARAWFRFAGNAVLNKIHERNRKWTWDYFRKRRDNRVRYISLFKKSVQSATMLEPDEQAALQELEFKLTYEDLRFWRSLARNQMRKERNLSSTAKQLERTNTLQPQLSQPQQQSGWMSWVWGSKPAEDSSQDQEATENTHITEEQRKELYEAIDWDEHTALTAAIDVPRDSVKLQVETSLRTGSFTLRQRQQADHSFKELMSLHFDAFRARMLQRPDSFLAQLTLGGFRVKDGTTADSLYPEIVRVKDASSAGPGSSSGFGFGSDNSGDTGFSNTRASLEFALEEHKAINANFDLQAPLIIIPLSISTPNSQCLIVDAGHINVASKLVDKDTMDLIQAKQRQAYTDEDLRRLESVMYDSFSVKLSSTQVLVGPSVEVAKQQLADETNSLKLHIVDRINIDLSVEICILPKAPNLTKMKVSGHLPMLHATISDQKYKTLMKAIEVAIPKLGGPPPPPAPPSSSSLGDDSFVDGGGGGINDQSDARSSRRGSHASFMSALEHPMPAGQSLGRRPSLFLSVPGPAIIEDDLHMDDVDSEGDDTSSDSNNNEKDQDENKNKSPSSSSSSTHVSQQLKLQQRNFQFSFKVDYLKGSLCRSDPTGKNPDQLLVEMTAEDFNILFYNRPYDMVAQVSLGSVTLDDFVVEDTPAQFKAIVSSGDNEDLLENRSLVQITFTRISRESPEFLSVWEGVETSLSVSVSTINLIVTRKTLLTLLDFVLATFTDNGATPSPPQPPPPPAHDRPGFLGLRRLSIMSRSSEMNQPPLGVGGLSAGGPGFSSSGLPANPPQPSLPTNISPSAPPPSMKIKAQLKSIRLILNNDGVRLATFALNHADVGLVMIGPVMRLHAKLGDFSLVDDINTGVSERSPLRRLISVHGDELADFRYETFDANNVATFPGYDSSVYFRAGSIKVTFIEEPFRNIFGFLVKFGQMQALYNAARQAAASQATQIQRSNTRMKYDVVISTPIVSFPRAVSPGRHRRDVLLAYLGEIYASNRFVPVTKGSSDVATVITAGIRNIRLTSDLSYSNDQSEELEMIDHVDVNFKVTSLEHRAGSLRPDMEIEGSMSDFNLRLTQYQVQFLLEVSRSVPAAFAGGSQPEGEAQEEEESAPALPARPAVSVHPALPIRPALPSSNEEAIIDDDHDDVNNNKGTPQVSLAPELPTDDSTWTRLDLVFKVNTIGLDLIMAEEDKPVGDVKAASLSRFSLDESQIKFKMVSDGSMEAELLIQSFTIHDLRAQDKNKFRRIMSSRSKSVKQLMSTVTISGGGNQDRTMIMVVTLDSPRLIFALDYLFAVNKFLTVCLQPPSTAIDADMRSILDSQSESDADSVAVTAAGATGTTMDTSTLRTGGTRASSAVTAVGPRPSATPTTTAGSLKVVFRINVIDSQLILIADPLTTSSEAIVLGTRQVLLSKQNAITFQVSEVSMFLCKMDRFDSSRLRVLDDFSLQMAMESSQANKMMIDLTVDPLILRLSFRDIYLVLQILARASELSNDEPAVAAAIEAGGQDDEEGQGRPKTGRSVSGSAVAARQASSATASASAASAAIIKPDQHLKASFSEIRLVLIGEGHELPILDTGLQGGFTATVDNWSTDLRAGVTIETYANVYNFSKSAWEPLIEPWQAAIGVDRDASTGQLNVAVDSAKTFDVTITTATVQLAMTSMGILSRYEQQVEKPRGGEAPYRIRNYTGFDISVTAQNAMDDLSVAASASGPDDKKDVISAHLSDGQEIPWSFERWEKMREMLSSDERSAMVTITLDGSGFEPIRNVHLNREGEFLFALRPRMENVVHRLMVEVVLEADYVKYVTIRSPMVFENKTQIPLEIGVFDTDTGHLLKIEKVAPGAKAPAPVGAAYSKSMLLRPDSGFGYEWSTATLGWRDMMAKPTRTIVCKGGETAGDLFYFQVSAQYDKANPLVRNYPYLTVKIYPPITLENLLPHDFKYRIYDKNTKRDWSNFLRKGGISPIHVVELSHLLLLNIDMQDSVFKPSDFAIINSGSSSKDFSQEHRLVCRDVKGLNLTLNLLYEKMPGGGGAFKVIVYTPYVILNKTGMELLIRARGFMQSAKVAAGQQQTRRAQSQHMVRAGHDDQQEEEEEEEDIKAQPLMFSFGNDDHRNRAFLKLAGSDWSKPQSFDAVGSSTEVVVPAAAAEFVSSSTATAKDSEISIGVAVESGVGKYQLTKIVTISPRFIVINKLSEELQAREPSSSGLLLLKPHMLEPLRFMGKSATKQLCLGFPGLNNPWSSPFNLSDLGTTHIKLSKAGQRQKLVRVDILMEGATIFIHLVPETGNWPFSMRNESSVEFTFWQANPFIDEDGIEMQSGWKPIKYRLPARSIMPYAWDFPAANVREVIISPQTQAPTGGSGSGGPSSAAPSKGLERHVQLSEIGTQLPMKFNIAGGQQKIIDISVAADGPTQTLILSNYKPSRSMYRRRDSPRDRAMQQSRRDSYQVSAQHGRLARSSTSSSTSSASGFEVKQDHETAGIIFSAQLNFSGMGISLINASHKELAYITFRGVQLRYTDSQLYQTASMAVKWIQIDNQLYGGLFPILLFPSVVPKKTKEIEAHPSLHMMLTRVKDESYGLLYVKYATVLLQEMTIELDEDFLFALIEFANSGTMFLANSPAGAGASAGAGVAFAGDSAVYSSAGGGAGPGAGAAPAATALPPDVKLCEESLDIPQPQMQQAGQDMYFEVLNIQPMQLNISFMRTQVINSDSQLGSRNPLMFFINMMTMTIGNVNDAPIRFNALLLENVRVSVPVLLQNVTSHYAQEALYQVHKILGSADFLGNPVGLFNNISSGITDIFYEPYQGLILSDNPEEFTLGLAKGATSFLKKSVYGFSDSFSKVTGSVAKGLALATLDKQFQDRRRITRARNRPKHALYGVTAGANSFITSVASGVGGLAKKPWEGAEQEGALGFLKGVGKGFIGLATKPAIGVLDLASNVSEGIRNTTTVFDGSELEQVRKPRFIPADGIVRPYNAREALGQYWLKQVDNGRFFDEQYIAHLELPREDLVVLITFSRILVVWARKLNSEWDIPLKDIQTISKERTGMSVVLRGGENGPFIPVTDESGRAFLYRMVAIAVEEFNRKFRTM</sequence>
<feature type="region of interest" description="Disordered" evidence="4">
    <location>
        <begin position="866"/>
        <end position="906"/>
    </location>
</feature>
<evidence type="ECO:0000256" key="1">
    <source>
        <dbReference type="ARBA" id="ARBA00006545"/>
    </source>
</evidence>
<feature type="compositionally biased region" description="Polar residues" evidence="4">
    <location>
        <begin position="2395"/>
        <end position="2404"/>
    </location>
</feature>
<reference evidence="9 10" key="1">
    <citation type="submission" date="2015-03" db="EMBL/GenBank/DDBJ databases">
        <authorList>
            <person name="Radwan O."/>
            <person name="Al-Naeli F.A."/>
            <person name="Rendon G.A."/>
            <person name="Fields C."/>
        </authorList>
    </citation>
    <scope>NUCLEOTIDE SEQUENCE [LARGE SCALE GENOMIC DNA]</scope>
    <source>
        <strain evidence="9">CR-DP1</strain>
    </source>
</reference>
<feature type="compositionally biased region" description="Gly residues" evidence="4">
    <location>
        <begin position="1098"/>
        <end position="1108"/>
    </location>
</feature>
<dbReference type="InterPro" id="IPR056748">
    <property type="entry name" value="VPS13-like_C"/>
</dbReference>
<feature type="region of interest" description="Disordered" evidence="4">
    <location>
        <begin position="422"/>
        <end position="478"/>
    </location>
</feature>
<evidence type="ECO:0000256" key="3">
    <source>
        <dbReference type="ARBA" id="ARBA00023055"/>
    </source>
</evidence>
<evidence type="ECO:0000259" key="7">
    <source>
        <dbReference type="Pfam" id="PF25036"/>
    </source>
</evidence>
<dbReference type="InterPro" id="IPR009543">
    <property type="entry name" value="VPS13_VAB"/>
</dbReference>
<feature type="region of interest" description="Disordered" evidence="4">
    <location>
        <begin position="1058"/>
        <end position="1077"/>
    </location>
</feature>
<dbReference type="GO" id="GO:0045053">
    <property type="term" value="P:protein retention in Golgi apparatus"/>
    <property type="evidence" value="ECO:0007669"/>
    <property type="project" value="TreeGrafter"/>
</dbReference>
<keyword evidence="3" id="KW-0445">Lipid transport</keyword>
<dbReference type="PANTHER" id="PTHR16166">
    <property type="entry name" value="VACUOLAR PROTEIN SORTING-ASSOCIATED PROTEIN VPS13"/>
    <property type="match status" value="1"/>
</dbReference>
<evidence type="ECO:0000259" key="6">
    <source>
        <dbReference type="Pfam" id="PF25033"/>
    </source>
</evidence>
<feature type="region of interest" description="Disordered" evidence="4">
    <location>
        <begin position="1833"/>
        <end position="1855"/>
    </location>
</feature>
<feature type="compositionally biased region" description="Pro residues" evidence="4">
    <location>
        <begin position="785"/>
        <end position="794"/>
    </location>
</feature>
<feature type="region of interest" description="Disordered" evidence="4">
    <location>
        <begin position="2742"/>
        <end position="2794"/>
    </location>
</feature>
<evidence type="ECO:0008006" key="11">
    <source>
        <dbReference type="Google" id="ProtNLM"/>
    </source>
</evidence>
<feature type="domain" description="VPS13-like middle region" evidence="6">
    <location>
        <begin position="1156"/>
        <end position="1982"/>
    </location>
</feature>
<evidence type="ECO:0000256" key="4">
    <source>
        <dbReference type="SAM" id="MobiDB-lite"/>
    </source>
</evidence>
<dbReference type="GO" id="GO:0007005">
    <property type="term" value="P:mitochondrion organization"/>
    <property type="evidence" value="ECO:0007669"/>
    <property type="project" value="TreeGrafter"/>
</dbReference>
<evidence type="ECO:0000313" key="9">
    <source>
        <dbReference type="EMBL" id="KKA27236.1"/>
    </source>
</evidence>
<dbReference type="GO" id="GO:0045324">
    <property type="term" value="P:late endosome to vacuole transport"/>
    <property type="evidence" value="ECO:0007669"/>
    <property type="project" value="TreeGrafter"/>
</dbReference>
<feature type="compositionally biased region" description="Basic and acidic residues" evidence="4">
    <location>
        <begin position="881"/>
        <end position="891"/>
    </location>
</feature>
<dbReference type="Pfam" id="PF25033">
    <property type="entry name" value="VPS13_M"/>
    <property type="match status" value="1"/>
</dbReference>
<dbReference type="EMBL" id="LAEV01001856">
    <property type="protein sequence ID" value="KKA27236.1"/>
    <property type="molecule type" value="Genomic_DNA"/>
</dbReference>
<organism evidence="9 10">
    <name type="scientific">Thielaviopsis punctulata</name>
    <dbReference type="NCBI Taxonomy" id="72032"/>
    <lineage>
        <taxon>Eukaryota</taxon>
        <taxon>Fungi</taxon>
        <taxon>Dikarya</taxon>
        <taxon>Ascomycota</taxon>
        <taxon>Pezizomycotina</taxon>
        <taxon>Sordariomycetes</taxon>
        <taxon>Hypocreomycetidae</taxon>
        <taxon>Microascales</taxon>
        <taxon>Ceratocystidaceae</taxon>
        <taxon>Thielaviopsis</taxon>
    </lineage>
</organism>
<feature type="compositionally biased region" description="Basic and acidic residues" evidence="4">
    <location>
        <begin position="2752"/>
        <end position="2769"/>
    </location>
</feature>
<keyword evidence="2" id="KW-0813">Transport</keyword>
<feature type="region of interest" description="Disordered" evidence="4">
    <location>
        <begin position="1670"/>
        <end position="1698"/>
    </location>
</feature>
<feature type="region of interest" description="Disordered" evidence="4">
    <location>
        <begin position="781"/>
        <end position="827"/>
    </location>
</feature>
<feature type="compositionally biased region" description="Polar residues" evidence="4">
    <location>
        <begin position="425"/>
        <end position="437"/>
    </location>
</feature>
<dbReference type="Proteomes" id="UP000033483">
    <property type="component" value="Unassembled WGS sequence"/>
</dbReference>
<feature type="compositionally biased region" description="Pro residues" evidence="4">
    <location>
        <begin position="1061"/>
        <end position="1070"/>
    </location>
</feature>
<feature type="region of interest" description="Disordered" evidence="4">
    <location>
        <begin position="2395"/>
        <end position="2421"/>
    </location>
</feature>
<dbReference type="OrthoDB" id="428159at2759"/>
<dbReference type="GO" id="GO:0006869">
    <property type="term" value="P:lipid transport"/>
    <property type="evidence" value="ECO:0007669"/>
    <property type="project" value="UniProtKB-KW"/>
</dbReference>
<accession>A0A0F4ZAR1</accession>
<dbReference type="InterPro" id="IPR026854">
    <property type="entry name" value="VPS13_N"/>
</dbReference>
<comment type="similarity">
    <text evidence="1">Belongs to the VPS13 family.</text>
</comment>
<feature type="compositionally biased region" description="Polar residues" evidence="4">
    <location>
        <begin position="1676"/>
        <end position="1687"/>
    </location>
</feature>
<feature type="compositionally biased region" description="Low complexity" evidence="4">
    <location>
        <begin position="438"/>
        <end position="449"/>
    </location>
</feature>
<protein>
    <recommendedName>
        <fullName evidence="11">Vacuolar protein sorting-associated protein</fullName>
    </recommendedName>
</protein>
<dbReference type="Pfam" id="PF25037">
    <property type="entry name" value="VPS13_C"/>
    <property type="match status" value="1"/>
</dbReference>
<dbReference type="InterPro" id="IPR026847">
    <property type="entry name" value="VPS13"/>
</dbReference>
<feature type="region of interest" description="Disordered" evidence="4">
    <location>
        <begin position="1090"/>
        <end position="1134"/>
    </location>
</feature>
<name>A0A0F4ZAR1_9PEZI</name>
<feature type="domain" description="Vacuolar protein sorting-associated protein 13 VPS13 adaptor binding" evidence="7">
    <location>
        <begin position="2064"/>
        <end position="2668"/>
    </location>
</feature>
<dbReference type="InterPro" id="IPR056747">
    <property type="entry name" value="VPS13-like_M"/>
</dbReference>
<keyword evidence="10" id="KW-1185">Reference proteome</keyword>
<feature type="region of interest" description="Disordered" evidence="4">
    <location>
        <begin position="1423"/>
        <end position="1447"/>
    </location>
</feature>
<feature type="region of interest" description="Disordered" evidence="4">
    <location>
        <begin position="2677"/>
        <end position="2700"/>
    </location>
</feature>
<dbReference type="PANTHER" id="PTHR16166:SF93">
    <property type="entry name" value="INTERMEMBRANE LIPID TRANSFER PROTEIN VPS13"/>
    <property type="match status" value="1"/>
</dbReference>
<feature type="domain" description="Chorein N-terminal" evidence="5">
    <location>
        <begin position="1"/>
        <end position="580"/>
    </location>
</feature>
<feature type="domain" description="Intermembrane lipid transfer protein VPS13-like C-terminal" evidence="8">
    <location>
        <begin position="3280"/>
        <end position="3386"/>
    </location>
</feature>
<evidence type="ECO:0000313" key="10">
    <source>
        <dbReference type="Proteomes" id="UP000033483"/>
    </source>
</evidence>
<feature type="domain" description="Chorein N-terminal" evidence="5">
    <location>
        <begin position="608"/>
        <end position="778"/>
    </location>
</feature>
<evidence type="ECO:0000259" key="5">
    <source>
        <dbReference type="Pfam" id="PF12624"/>
    </source>
</evidence>
<dbReference type="Pfam" id="PF12624">
    <property type="entry name" value="VPS13_N"/>
    <property type="match status" value="2"/>
</dbReference>
<feature type="compositionally biased region" description="Low complexity" evidence="4">
    <location>
        <begin position="2782"/>
        <end position="2792"/>
    </location>
</feature>
<dbReference type="GO" id="GO:0006623">
    <property type="term" value="P:protein targeting to vacuole"/>
    <property type="evidence" value="ECO:0007669"/>
    <property type="project" value="TreeGrafter"/>
</dbReference>
<feature type="region of interest" description="Disordered" evidence="4">
    <location>
        <begin position="1470"/>
        <end position="1494"/>
    </location>
</feature>
<proteinExistence type="inferred from homology"/>
<dbReference type="Pfam" id="PF25036">
    <property type="entry name" value="VPS13_VAB"/>
    <property type="match status" value="1"/>
</dbReference>
<evidence type="ECO:0000256" key="2">
    <source>
        <dbReference type="ARBA" id="ARBA00022448"/>
    </source>
</evidence>